<dbReference type="SUPFAM" id="SSF52540">
    <property type="entry name" value="P-loop containing nucleoside triphosphate hydrolases"/>
    <property type="match status" value="2"/>
</dbReference>
<keyword evidence="6" id="KW-0547">Nucleotide-binding</keyword>
<dbReference type="InterPro" id="IPR013563">
    <property type="entry name" value="Oligopep_ABC_C"/>
</dbReference>
<dbReference type="InterPro" id="IPR003593">
    <property type="entry name" value="AAA+_ATPase"/>
</dbReference>
<evidence type="ECO:0000256" key="8">
    <source>
        <dbReference type="ARBA" id="ARBA00022967"/>
    </source>
</evidence>
<dbReference type="Pfam" id="PF00005">
    <property type="entry name" value="ABC_tran"/>
    <property type="match status" value="2"/>
</dbReference>
<dbReference type="InterPro" id="IPR017871">
    <property type="entry name" value="ABC_transporter-like_CS"/>
</dbReference>
<evidence type="ECO:0000256" key="6">
    <source>
        <dbReference type="ARBA" id="ARBA00022741"/>
    </source>
</evidence>
<dbReference type="Proteomes" id="UP000054859">
    <property type="component" value="Unassembled WGS sequence"/>
</dbReference>
<dbReference type="PANTHER" id="PTHR43297">
    <property type="entry name" value="OLIGOPEPTIDE TRANSPORT ATP-BINDING PROTEIN APPD"/>
    <property type="match status" value="1"/>
</dbReference>
<keyword evidence="12" id="KW-0614">Plasmid</keyword>
<keyword evidence="5" id="KW-0997">Cell inner membrane</keyword>
<gene>
    <name evidence="12" type="primary">gsiA</name>
    <name evidence="11" type="ORF">Lade_0294</name>
    <name evidence="12" type="ORF">NCTC12735_00791</name>
</gene>
<name>A0A0W0R3J6_9GAMM</name>
<evidence type="ECO:0000313" key="11">
    <source>
        <dbReference type="EMBL" id="KTC65636.1"/>
    </source>
</evidence>
<comment type="subcellular location">
    <subcellularLocation>
        <location evidence="1">Cell inner membrane</location>
        <topology evidence="1">Peripheral membrane protein</topology>
    </subcellularLocation>
</comment>
<evidence type="ECO:0000256" key="2">
    <source>
        <dbReference type="ARBA" id="ARBA00005417"/>
    </source>
</evidence>
<dbReference type="PROSITE" id="PS50893">
    <property type="entry name" value="ABC_TRANSPORTER_2"/>
    <property type="match status" value="2"/>
</dbReference>
<dbReference type="NCBIfam" id="NF007739">
    <property type="entry name" value="PRK10419.1"/>
    <property type="match status" value="2"/>
</dbReference>
<dbReference type="Proteomes" id="UP000281170">
    <property type="component" value="Plasmid 11"/>
</dbReference>
<evidence type="ECO:0000259" key="10">
    <source>
        <dbReference type="PROSITE" id="PS50893"/>
    </source>
</evidence>
<dbReference type="PATRIC" id="fig|45056.6.peg.300"/>
<dbReference type="OrthoDB" id="9784450at2"/>
<feature type="domain" description="ABC transporter" evidence="10">
    <location>
        <begin position="5"/>
        <end position="256"/>
    </location>
</feature>
<dbReference type="GO" id="GO:0016887">
    <property type="term" value="F:ATP hydrolysis activity"/>
    <property type="evidence" value="ECO:0007669"/>
    <property type="project" value="InterPro"/>
</dbReference>
<dbReference type="PANTHER" id="PTHR43297:SF14">
    <property type="entry name" value="ATPASE AAA-TYPE CORE DOMAIN-CONTAINING PROTEIN"/>
    <property type="match status" value="1"/>
</dbReference>
<keyword evidence="13" id="KW-1185">Reference proteome</keyword>
<evidence type="ECO:0000256" key="4">
    <source>
        <dbReference type="ARBA" id="ARBA00022475"/>
    </source>
</evidence>
<comment type="similarity">
    <text evidence="2">Belongs to the ABC transporter superfamily.</text>
</comment>
<dbReference type="EMBL" id="LR134420">
    <property type="protein sequence ID" value="VEH85167.1"/>
    <property type="molecule type" value="Genomic_DNA"/>
</dbReference>
<organism evidence="11 13">
    <name type="scientific">Legionella adelaidensis</name>
    <dbReference type="NCBI Taxonomy" id="45056"/>
    <lineage>
        <taxon>Bacteria</taxon>
        <taxon>Pseudomonadati</taxon>
        <taxon>Pseudomonadota</taxon>
        <taxon>Gammaproteobacteria</taxon>
        <taxon>Legionellales</taxon>
        <taxon>Legionellaceae</taxon>
        <taxon>Legionella</taxon>
    </lineage>
</organism>
<keyword evidence="7" id="KW-0067">ATP-binding</keyword>
<dbReference type="InterPro" id="IPR027417">
    <property type="entry name" value="P-loop_NTPase"/>
</dbReference>
<dbReference type="Gene3D" id="3.40.50.300">
    <property type="entry name" value="P-loop containing nucleotide triphosphate hydrolases"/>
    <property type="match status" value="2"/>
</dbReference>
<dbReference type="InterPro" id="IPR050388">
    <property type="entry name" value="ABC_Ni/Peptide_Import"/>
</dbReference>
<dbReference type="NCBIfam" id="TIGR01727">
    <property type="entry name" value="oligo_HPY"/>
    <property type="match status" value="1"/>
</dbReference>
<evidence type="ECO:0000256" key="1">
    <source>
        <dbReference type="ARBA" id="ARBA00004417"/>
    </source>
</evidence>
<keyword evidence="4" id="KW-1003">Cell membrane</keyword>
<evidence type="ECO:0000313" key="12">
    <source>
        <dbReference type="EMBL" id="VEH85167.1"/>
    </source>
</evidence>
<dbReference type="EMBL" id="LNKA01000001">
    <property type="protein sequence ID" value="KTC65636.1"/>
    <property type="molecule type" value="Genomic_DNA"/>
</dbReference>
<evidence type="ECO:0000256" key="5">
    <source>
        <dbReference type="ARBA" id="ARBA00022519"/>
    </source>
</evidence>
<evidence type="ECO:0000256" key="3">
    <source>
        <dbReference type="ARBA" id="ARBA00022448"/>
    </source>
</evidence>
<keyword evidence="8" id="KW-1278">Translocase</keyword>
<keyword evidence="9" id="KW-0472">Membrane</keyword>
<dbReference type="GO" id="GO:0005524">
    <property type="term" value="F:ATP binding"/>
    <property type="evidence" value="ECO:0007669"/>
    <property type="project" value="UniProtKB-KW"/>
</dbReference>
<dbReference type="STRING" id="45056.Lade_0294"/>
<dbReference type="SMART" id="SM00382">
    <property type="entry name" value="AAA"/>
    <property type="match status" value="2"/>
</dbReference>
<dbReference type="GO" id="GO:0005886">
    <property type="term" value="C:plasma membrane"/>
    <property type="evidence" value="ECO:0007669"/>
    <property type="project" value="UniProtKB-SubCell"/>
</dbReference>
<dbReference type="CDD" id="cd03257">
    <property type="entry name" value="ABC_NikE_OppD_transporters"/>
    <property type="match status" value="2"/>
</dbReference>
<geneLocation type="plasmid" evidence="12 14">
    <name>11</name>
</geneLocation>
<protein>
    <submittedName>
        <fullName evidence="11">ABC dipeptide/oligopeptide/nickel transport, ATPase component</fullName>
        <ecNumber evidence="12">3.6.3.-</ecNumber>
    </submittedName>
</protein>
<dbReference type="Pfam" id="PF08352">
    <property type="entry name" value="oligo_HPY"/>
    <property type="match status" value="2"/>
</dbReference>
<sequence length="599" mass="66864">MDNLLEINQLTVSFKIPERIVTAVDDVNFEIRPGETLGLMGESGCGKSITSLAIMRLLPPNSVYGMQSSIDLFGQDLLEVPEVLMRSIRGKRMSMIFQEPMTALNPVLNIGQQLGETLKLHQNLSKKAIKTRVIELLQEVEIPDPEIRIHHYPHQLSGGQKQRVLIAIALACNPEILIADEPTTALDVTVQAQILSLLKKLQQQHQMSLLLITHDLGVIKAMADRVCVMYAGQIVESAPVGEFFTKPLHPYAQQLLISLPTLEKRGQELPAIKGSVPTLESTPSGCRFHPRCAHCFTPCPTIEPVLQTKEENRLVRCHLYPEHDFPPPLLIENLPWSKTKDQQEVLLSVRDLQVFFTQRSGLKKSIFKAVNGLSFDLQKGKTLALVGESGCGKTTTARAIIRLQTTSGGKILFKERDIAQLRGQELQEFRKKVQIIFQDPFSSMNPRMTIGEILAEGMKAQHLDKKSIAKKQGVLLEQVNLPANSLHRYPHQFSGGQRQRICIARALATEPELLICDEPTSALDISVQAQILNLLKNLQAEYGLTYLFITHNMGVVSYIADEVLVMAQGKAVERGETEQLFKKPTHEYTKQLLSGVLKV</sequence>
<dbReference type="PROSITE" id="PS00211">
    <property type="entry name" value="ABC_TRANSPORTER_1"/>
    <property type="match status" value="2"/>
</dbReference>
<dbReference type="RefSeq" id="WP_058461380.1">
    <property type="nucleotide sequence ID" value="NZ_CAAAHS010000008.1"/>
</dbReference>
<dbReference type="KEGG" id="ladl:NCTC12735_00791"/>
<dbReference type="InterPro" id="IPR003439">
    <property type="entry name" value="ABC_transporter-like_ATP-bd"/>
</dbReference>
<dbReference type="GO" id="GO:0055085">
    <property type="term" value="P:transmembrane transport"/>
    <property type="evidence" value="ECO:0007669"/>
    <property type="project" value="UniProtKB-ARBA"/>
</dbReference>
<dbReference type="AlphaFoldDB" id="A0A0W0R3J6"/>
<dbReference type="EC" id="3.6.3.-" evidence="12"/>
<evidence type="ECO:0000313" key="13">
    <source>
        <dbReference type="Proteomes" id="UP000054859"/>
    </source>
</evidence>
<keyword evidence="3" id="KW-0813">Transport</keyword>
<proteinExistence type="inferred from homology"/>
<accession>A0A0W0R3J6</accession>
<evidence type="ECO:0000256" key="7">
    <source>
        <dbReference type="ARBA" id="ARBA00022840"/>
    </source>
</evidence>
<feature type="domain" description="ABC transporter" evidence="10">
    <location>
        <begin position="349"/>
        <end position="593"/>
    </location>
</feature>
<dbReference type="FunFam" id="3.40.50.300:FF:000016">
    <property type="entry name" value="Oligopeptide ABC transporter ATP-binding component"/>
    <property type="match status" value="2"/>
</dbReference>
<dbReference type="NCBIfam" id="NF008453">
    <property type="entry name" value="PRK11308.1"/>
    <property type="match status" value="2"/>
</dbReference>
<evidence type="ECO:0000256" key="9">
    <source>
        <dbReference type="ARBA" id="ARBA00023136"/>
    </source>
</evidence>
<keyword evidence="12" id="KW-0378">Hydrolase</keyword>
<evidence type="ECO:0000313" key="14">
    <source>
        <dbReference type="Proteomes" id="UP000281170"/>
    </source>
</evidence>
<reference evidence="12 14" key="2">
    <citation type="submission" date="2018-12" db="EMBL/GenBank/DDBJ databases">
        <authorList>
            <consortium name="Pathogen Informatics"/>
        </authorList>
    </citation>
    <scope>NUCLEOTIDE SEQUENCE [LARGE SCALE GENOMIC DNA]</scope>
    <source>
        <strain evidence="12 14">NCTC12735</strain>
        <plasmid evidence="14">11</plasmid>
    </source>
</reference>
<reference evidence="11 13" key="1">
    <citation type="submission" date="2015-11" db="EMBL/GenBank/DDBJ databases">
        <title>Identification of large and diverse effector repertoires of 38 Legionella species.</title>
        <authorList>
            <person name="Burstein D."/>
            <person name="Amaro F."/>
            <person name="Zusman T."/>
            <person name="Lifshitz Z."/>
            <person name="Cohen O."/>
            <person name="Gilbert J.A."/>
            <person name="Pupko T."/>
            <person name="Shuman H.A."/>
            <person name="Segal G."/>
        </authorList>
    </citation>
    <scope>NUCLEOTIDE SEQUENCE [LARGE SCALE GENOMIC DNA]</scope>
    <source>
        <strain evidence="11 13">1762-AUS-E</strain>
    </source>
</reference>
<dbReference type="GO" id="GO:0015833">
    <property type="term" value="P:peptide transport"/>
    <property type="evidence" value="ECO:0007669"/>
    <property type="project" value="InterPro"/>
</dbReference>